<dbReference type="Proteomes" id="UP000072003">
    <property type="component" value="Unassembled WGS sequence"/>
</dbReference>
<reference evidence="1 2" key="1">
    <citation type="submission" date="2016-02" db="EMBL/GenBank/DDBJ databases">
        <authorList>
            <consortium name="Pathogen Informatics"/>
        </authorList>
    </citation>
    <scope>NUCLEOTIDE SEQUENCE [LARGE SCALE GENOMIC DNA]</scope>
    <source>
        <strain evidence="1 2">LSS100</strain>
    </source>
</reference>
<organism evidence="1 2">
    <name type="scientific">Streptococcus suis</name>
    <dbReference type="NCBI Taxonomy" id="1307"/>
    <lineage>
        <taxon>Bacteria</taxon>
        <taxon>Bacillati</taxon>
        <taxon>Bacillota</taxon>
        <taxon>Bacilli</taxon>
        <taxon>Lactobacillales</taxon>
        <taxon>Streptococcaceae</taxon>
        <taxon>Streptococcus</taxon>
    </lineage>
</organism>
<gene>
    <name evidence="1" type="ORF">ERS132462_02093</name>
</gene>
<protein>
    <submittedName>
        <fullName evidence="1">IS66 family element, Orf1</fullName>
    </submittedName>
</protein>
<evidence type="ECO:0000313" key="1">
    <source>
        <dbReference type="EMBL" id="CYU37195.1"/>
    </source>
</evidence>
<sequence>MSQPIAPLTVSQSRRFDKKSRNDILMKICLGKVELTFFYSINQEALEAILDRVLLYDYLTQ</sequence>
<name>A0A0Z8CI49_STRSU</name>
<dbReference type="RefSeq" id="WP_024387192.1">
    <property type="nucleotide sequence ID" value="NZ_CEDC01000032.1"/>
</dbReference>
<proteinExistence type="predicted"/>
<dbReference type="EMBL" id="FIFN01000035">
    <property type="protein sequence ID" value="CYU37195.1"/>
    <property type="molecule type" value="Genomic_DNA"/>
</dbReference>
<dbReference type="AlphaFoldDB" id="A0A0Z8CI49"/>
<evidence type="ECO:0000313" key="2">
    <source>
        <dbReference type="Proteomes" id="UP000072003"/>
    </source>
</evidence>
<accession>A0A0Z8CI49</accession>